<evidence type="ECO:0000313" key="2">
    <source>
        <dbReference type="EMBL" id="PSK95138.1"/>
    </source>
</evidence>
<dbReference type="AlphaFoldDB" id="A0A2P8DD36"/>
<feature type="chain" id="PRO_5015164481" description="Secreted protein (Por secretion system target)" evidence="1">
    <location>
        <begin position="24"/>
        <end position="236"/>
    </location>
</feature>
<dbReference type="Proteomes" id="UP000240572">
    <property type="component" value="Unassembled WGS sequence"/>
</dbReference>
<comment type="caution">
    <text evidence="2">The sequence shown here is derived from an EMBL/GenBank/DDBJ whole genome shotgun (WGS) entry which is preliminary data.</text>
</comment>
<organism evidence="2 3">
    <name type="scientific">Taibaiella chishuiensis</name>
    <dbReference type="NCBI Taxonomy" id="1434707"/>
    <lineage>
        <taxon>Bacteria</taxon>
        <taxon>Pseudomonadati</taxon>
        <taxon>Bacteroidota</taxon>
        <taxon>Chitinophagia</taxon>
        <taxon>Chitinophagales</taxon>
        <taxon>Chitinophagaceae</taxon>
        <taxon>Taibaiella</taxon>
    </lineage>
</organism>
<sequence length="236" mass="26466">MNFLKSIVLAVLLLTGLSYTGYAQPTLPEIATVTQGGINVISWTNPYESGLKSIAVQRSADSNYNFTTIGYVNNLKKGVQSFVDAHPMPGKNWYRLMILFSSDMEWKSNLAKVIVDSAAIANRKPLPPSDSLQKLIGQAGGQAAAVNSINTVSYPKSQYVFTNPFTGNINIEIQDAFKENYHLVFYDQQDREVLTVPRINDKVVILDKRNFQATGLFKFKLFKNKEEFDKGYITVY</sequence>
<evidence type="ECO:0000313" key="3">
    <source>
        <dbReference type="Proteomes" id="UP000240572"/>
    </source>
</evidence>
<protein>
    <recommendedName>
        <fullName evidence="4">Secreted protein (Por secretion system target)</fullName>
    </recommendedName>
</protein>
<dbReference type="RefSeq" id="WP_106521807.1">
    <property type="nucleotide sequence ID" value="NZ_PYGD01000001.1"/>
</dbReference>
<evidence type="ECO:0008006" key="4">
    <source>
        <dbReference type="Google" id="ProtNLM"/>
    </source>
</evidence>
<proteinExistence type="predicted"/>
<dbReference type="OrthoDB" id="662308at2"/>
<dbReference type="EMBL" id="PYGD01000001">
    <property type="protein sequence ID" value="PSK95138.1"/>
    <property type="molecule type" value="Genomic_DNA"/>
</dbReference>
<name>A0A2P8DD36_9BACT</name>
<reference evidence="2 3" key="1">
    <citation type="submission" date="2018-03" db="EMBL/GenBank/DDBJ databases">
        <title>Genomic Encyclopedia of Type Strains, Phase III (KMG-III): the genomes of soil and plant-associated and newly described type strains.</title>
        <authorList>
            <person name="Whitman W."/>
        </authorList>
    </citation>
    <scope>NUCLEOTIDE SEQUENCE [LARGE SCALE GENOMIC DNA]</scope>
    <source>
        <strain evidence="2 3">CGMCC 1.12700</strain>
    </source>
</reference>
<accession>A0A2P8DD36</accession>
<keyword evidence="3" id="KW-1185">Reference proteome</keyword>
<keyword evidence="1" id="KW-0732">Signal</keyword>
<gene>
    <name evidence="2" type="ORF">B0I18_1011302</name>
</gene>
<evidence type="ECO:0000256" key="1">
    <source>
        <dbReference type="SAM" id="SignalP"/>
    </source>
</evidence>
<feature type="signal peptide" evidence="1">
    <location>
        <begin position="1"/>
        <end position="23"/>
    </location>
</feature>